<comment type="caution">
    <text evidence="3">The sequence shown here is derived from an EMBL/GenBank/DDBJ whole genome shotgun (WGS) entry which is preliminary data.</text>
</comment>
<dbReference type="NCBIfam" id="TIGR00197">
    <property type="entry name" value="yjeF_nterm"/>
    <property type="match status" value="1"/>
</dbReference>
<keyword evidence="1 3" id="KW-0413">Isomerase</keyword>
<evidence type="ECO:0000259" key="2">
    <source>
        <dbReference type="PROSITE" id="PS51385"/>
    </source>
</evidence>
<comment type="function">
    <text evidence="1">Catalyzes the epimerization of the S- and R-forms of NAD(P)HX, a damaged form of NAD(P)H that is a result of enzymatic or heat-dependent hydration. This is a prerequisite for the S-specific NAD(P)H-hydrate dehydratase to allow the repair of both epimers of NAD(P)HX.</text>
</comment>
<organism evidence="3 4">
    <name type="scientific">Aporhodopirellula aestuarii</name>
    <dbReference type="NCBI Taxonomy" id="2950107"/>
    <lineage>
        <taxon>Bacteria</taxon>
        <taxon>Pseudomonadati</taxon>
        <taxon>Planctomycetota</taxon>
        <taxon>Planctomycetia</taxon>
        <taxon>Pirellulales</taxon>
        <taxon>Pirellulaceae</taxon>
        <taxon>Aporhodopirellula</taxon>
    </lineage>
</organism>
<comment type="cofactor">
    <cofactor evidence="1">
        <name>K(+)</name>
        <dbReference type="ChEBI" id="CHEBI:29103"/>
    </cofactor>
    <text evidence="1">Binds 1 potassium ion per subunit.</text>
</comment>
<dbReference type="Pfam" id="PF03853">
    <property type="entry name" value="YjeF_N"/>
    <property type="match status" value="1"/>
</dbReference>
<name>A0ABT0U8N9_9BACT</name>
<evidence type="ECO:0000313" key="4">
    <source>
        <dbReference type="Proteomes" id="UP001202961"/>
    </source>
</evidence>
<feature type="binding site" evidence="1">
    <location>
        <position position="181"/>
    </location>
    <ligand>
        <name>(6S)-NADPHX</name>
        <dbReference type="ChEBI" id="CHEBI:64076"/>
    </ligand>
</feature>
<dbReference type="HAMAP" id="MF_01966">
    <property type="entry name" value="NADHX_epimerase"/>
    <property type="match status" value="1"/>
</dbReference>
<keyword evidence="4" id="KW-1185">Reference proteome</keyword>
<protein>
    <recommendedName>
        <fullName evidence="1">NAD(P)H-hydrate epimerase</fullName>
        <ecNumber evidence="1">5.1.99.6</ecNumber>
    </recommendedName>
    <alternativeName>
        <fullName evidence="1">NAD(P)HX epimerase</fullName>
    </alternativeName>
</protein>
<sequence length="244" mass="26188">MSLKSISLAEAERMNWPTFSVAESREVDRAAIEQFHIPGIDLMRNAGRACADCLLEELRTSDPPTMILAGAGNNGGDGYVIAKCLAAAGRPVFVVSVIDTGKLRGDAKQSHDDAVDAEVPIEVAGQAQITTRIEQHDGMIVDCLLGTGSKGAPREPFAEAIRAANRLLERDRDRGRRVAIDIPSGLDGDTGEPFDPTFRADLTLTFVAPKTGMKNPKAAAYLGELEVIDIGIPDELKRQLRLPG</sequence>
<gene>
    <name evidence="1" type="primary">nnrE</name>
    <name evidence="3" type="ORF">NB063_21255</name>
</gene>
<dbReference type="Gene3D" id="3.40.50.10260">
    <property type="entry name" value="YjeF N-terminal domain"/>
    <property type="match status" value="1"/>
</dbReference>
<dbReference type="InterPro" id="IPR036652">
    <property type="entry name" value="YjeF_N_dom_sf"/>
</dbReference>
<feature type="binding site" evidence="1">
    <location>
        <begin position="73"/>
        <end position="77"/>
    </location>
    <ligand>
        <name>(6S)-NADPHX</name>
        <dbReference type="ChEBI" id="CHEBI:64076"/>
    </ligand>
</feature>
<keyword evidence="1" id="KW-0630">Potassium</keyword>
<proteinExistence type="inferred from homology"/>
<dbReference type="SUPFAM" id="SSF64153">
    <property type="entry name" value="YjeF N-terminal domain-like"/>
    <property type="match status" value="1"/>
</dbReference>
<comment type="caution">
    <text evidence="1">Lacks conserved residue(s) required for the propagation of feature annotation.</text>
</comment>
<dbReference type="Proteomes" id="UP001202961">
    <property type="component" value="Unassembled WGS sequence"/>
</dbReference>
<dbReference type="PROSITE" id="PS51385">
    <property type="entry name" value="YJEF_N"/>
    <property type="match status" value="1"/>
</dbReference>
<accession>A0ABT0U8N9</accession>
<feature type="binding site" evidence="1">
    <location>
        <position position="74"/>
    </location>
    <ligand>
        <name>K(+)</name>
        <dbReference type="ChEBI" id="CHEBI:29103"/>
    </ligand>
</feature>
<comment type="catalytic activity">
    <reaction evidence="1">
        <text>(6R)-NADPHX = (6S)-NADPHX</text>
        <dbReference type="Rhea" id="RHEA:32227"/>
        <dbReference type="ChEBI" id="CHEBI:64076"/>
        <dbReference type="ChEBI" id="CHEBI:64077"/>
        <dbReference type="EC" id="5.1.99.6"/>
    </reaction>
</comment>
<comment type="catalytic activity">
    <reaction evidence="1">
        <text>(6R)-NADHX = (6S)-NADHX</text>
        <dbReference type="Rhea" id="RHEA:32215"/>
        <dbReference type="ChEBI" id="CHEBI:64074"/>
        <dbReference type="ChEBI" id="CHEBI:64075"/>
        <dbReference type="EC" id="5.1.99.6"/>
    </reaction>
</comment>
<keyword evidence="1" id="KW-0520">NAD</keyword>
<dbReference type="InterPro" id="IPR004443">
    <property type="entry name" value="YjeF_N_dom"/>
</dbReference>
<comment type="similarity">
    <text evidence="1">Belongs to the NnrE/AIBP family.</text>
</comment>
<dbReference type="EC" id="5.1.99.6" evidence="1"/>
<keyword evidence="1" id="KW-0547">Nucleotide-binding</keyword>
<dbReference type="GO" id="GO:0052856">
    <property type="term" value="F:NAD(P)HX epimerase activity"/>
    <property type="evidence" value="ECO:0007669"/>
    <property type="project" value="UniProtKB-EC"/>
</dbReference>
<keyword evidence="1" id="KW-0521">NADP</keyword>
<dbReference type="RefSeq" id="WP_250930775.1">
    <property type="nucleotide sequence ID" value="NZ_JAMQBK010000060.1"/>
</dbReference>
<evidence type="ECO:0000256" key="1">
    <source>
        <dbReference type="HAMAP-Rule" id="MF_01966"/>
    </source>
</evidence>
<keyword evidence="1" id="KW-0479">Metal-binding</keyword>
<dbReference type="EMBL" id="JAMQBK010000060">
    <property type="protein sequence ID" value="MCM2373146.1"/>
    <property type="molecule type" value="Genomic_DNA"/>
</dbReference>
<feature type="binding site" evidence="1">
    <location>
        <position position="142"/>
    </location>
    <ligand>
        <name>K(+)</name>
        <dbReference type="ChEBI" id="CHEBI:29103"/>
    </ligand>
</feature>
<evidence type="ECO:0000313" key="3">
    <source>
        <dbReference type="EMBL" id="MCM2373146.1"/>
    </source>
</evidence>
<feature type="binding site" evidence="1">
    <location>
        <begin position="146"/>
        <end position="152"/>
    </location>
    <ligand>
        <name>(6S)-NADPHX</name>
        <dbReference type="ChEBI" id="CHEBI:64076"/>
    </ligand>
</feature>
<reference evidence="3 4" key="1">
    <citation type="journal article" date="2022" name="Syst. Appl. Microbiol.">
        <title>Rhodopirellula aestuarii sp. nov., a novel member of the genus Rhodopirellula isolated from brackish sediments collected in the Tagus River estuary, Portugal.</title>
        <authorList>
            <person name="Vitorino I.R."/>
            <person name="Klimek D."/>
            <person name="Calusinska M."/>
            <person name="Lobo-da-Cunha A."/>
            <person name="Vasconcelos V."/>
            <person name="Lage O.M."/>
        </authorList>
    </citation>
    <scope>NUCLEOTIDE SEQUENCE [LARGE SCALE GENOMIC DNA]</scope>
    <source>
        <strain evidence="3 4">ICT_H3.1</strain>
    </source>
</reference>
<feature type="binding site" evidence="1">
    <location>
        <position position="184"/>
    </location>
    <ligand>
        <name>K(+)</name>
        <dbReference type="ChEBI" id="CHEBI:29103"/>
    </ligand>
</feature>
<feature type="domain" description="YjeF N-terminal" evidence="2">
    <location>
        <begin position="24"/>
        <end position="238"/>
    </location>
</feature>